<evidence type="ECO:0000256" key="1">
    <source>
        <dbReference type="ARBA" id="ARBA00022741"/>
    </source>
</evidence>
<dbReference type="KEGG" id="nio:NITINOP_2358"/>
<keyword evidence="3" id="KW-0143">Chaperone</keyword>
<evidence type="ECO:0000256" key="3">
    <source>
        <dbReference type="ARBA" id="ARBA00023186"/>
    </source>
</evidence>
<dbReference type="OrthoDB" id="9808822at2"/>
<dbReference type="Gene3D" id="3.30.1220.10">
    <property type="entry name" value="CobW-like, C-terminal domain"/>
    <property type="match status" value="1"/>
</dbReference>
<accession>A0A0S4L025</accession>
<proteinExistence type="inferred from homology"/>
<keyword evidence="2" id="KW-0378">Hydrolase</keyword>
<evidence type="ECO:0000256" key="4">
    <source>
        <dbReference type="ARBA" id="ARBA00034320"/>
    </source>
</evidence>
<dbReference type="Gene3D" id="3.40.50.300">
    <property type="entry name" value="P-loop containing nucleotide triphosphate hydrolases"/>
    <property type="match status" value="1"/>
</dbReference>
<keyword evidence="9" id="KW-1185">Reference proteome</keyword>
<evidence type="ECO:0000256" key="5">
    <source>
        <dbReference type="ARBA" id="ARBA00045658"/>
    </source>
</evidence>
<organism evidence="8 9">
    <name type="scientific">Candidatus Nitrospira inopinata</name>
    <dbReference type="NCBI Taxonomy" id="1715989"/>
    <lineage>
        <taxon>Bacteria</taxon>
        <taxon>Pseudomonadati</taxon>
        <taxon>Nitrospirota</taxon>
        <taxon>Nitrospiria</taxon>
        <taxon>Nitrospirales</taxon>
        <taxon>Nitrospiraceae</taxon>
        <taxon>Nitrospira</taxon>
    </lineage>
</organism>
<dbReference type="InterPro" id="IPR051316">
    <property type="entry name" value="Zinc-reg_GTPase_activator"/>
</dbReference>
<evidence type="ECO:0000313" key="9">
    <source>
        <dbReference type="Proteomes" id="UP000066284"/>
    </source>
</evidence>
<protein>
    <submittedName>
        <fullName evidence="8">Putative P-loop guanosine triphosphatase, CobW-like</fullName>
    </submittedName>
</protein>
<evidence type="ECO:0000313" key="8">
    <source>
        <dbReference type="EMBL" id="CUQ67330.1"/>
    </source>
</evidence>
<dbReference type="InterPro" id="IPR036627">
    <property type="entry name" value="CobW-likC_sf"/>
</dbReference>
<comment type="catalytic activity">
    <reaction evidence="6">
        <text>GTP + H2O = GDP + phosphate + H(+)</text>
        <dbReference type="Rhea" id="RHEA:19669"/>
        <dbReference type="ChEBI" id="CHEBI:15377"/>
        <dbReference type="ChEBI" id="CHEBI:15378"/>
        <dbReference type="ChEBI" id="CHEBI:37565"/>
        <dbReference type="ChEBI" id="CHEBI:43474"/>
        <dbReference type="ChEBI" id="CHEBI:58189"/>
    </reaction>
    <physiologicalReaction direction="left-to-right" evidence="6">
        <dbReference type="Rhea" id="RHEA:19670"/>
    </physiologicalReaction>
</comment>
<dbReference type="SUPFAM" id="SSF52540">
    <property type="entry name" value="P-loop containing nucleoside triphosphate hydrolases"/>
    <property type="match status" value="1"/>
</dbReference>
<dbReference type="AlphaFoldDB" id="A0A0S4L025"/>
<evidence type="ECO:0000259" key="7">
    <source>
        <dbReference type="SMART" id="SM00833"/>
    </source>
</evidence>
<dbReference type="GO" id="GO:0016787">
    <property type="term" value="F:hydrolase activity"/>
    <property type="evidence" value="ECO:0007669"/>
    <property type="project" value="UniProtKB-KW"/>
</dbReference>
<dbReference type="InterPro" id="IPR011629">
    <property type="entry name" value="CobW-like_C"/>
</dbReference>
<dbReference type="InterPro" id="IPR003495">
    <property type="entry name" value="CobW/HypB/UreG_nucleotide-bd"/>
</dbReference>
<comment type="function">
    <text evidence="5">Zinc chaperone that directly transfers zinc cofactor to target proteins, thereby activating them. Zinc is transferred from the CXCC motif in the GTPase domain to the zinc binding site in target proteins in a process requiring GTP hydrolysis.</text>
</comment>
<keyword evidence="1" id="KW-0547">Nucleotide-binding</keyword>
<dbReference type="PANTHER" id="PTHR13748">
    <property type="entry name" value="COBW-RELATED"/>
    <property type="match status" value="1"/>
</dbReference>
<sequence length="326" mass="35819">MRSVPVPFYMLCGSLGAGKTTLLMRLLEYWKAQGRKTGVLMNEAGEISIDGPRAGTLAEQVMNLAGGCVCCDTKEDLSWGIAELVRSYGSDVLILECSGLADPSEVIDAVTDLYTARLASLERVIALLHPVLMESSHSAAYVTTQAIRCADELILNKQDLYVPGHWEQFRASIMEENPFARLWETSHARLDVAELLGPHPSLGPRPSTGCRSSTNVLFDAARPPSIHRAAYHPIATTVRLPGPLNQERFQAWLQDLPKELERAKGFFRFVGKPELQEFQYAPPGEPTITPIMLLDEPDPAVVLIGRGYDVEALTSRLLTCVETDSA</sequence>
<evidence type="ECO:0000256" key="2">
    <source>
        <dbReference type="ARBA" id="ARBA00022801"/>
    </source>
</evidence>
<dbReference type="Pfam" id="PF02492">
    <property type="entry name" value="cobW"/>
    <property type="match status" value="1"/>
</dbReference>
<comment type="similarity">
    <text evidence="4">Belongs to the SIMIBI class G3E GTPase family. ZNG1 subfamily.</text>
</comment>
<evidence type="ECO:0000256" key="6">
    <source>
        <dbReference type="ARBA" id="ARBA00049117"/>
    </source>
</evidence>
<dbReference type="EMBL" id="LN885086">
    <property type="protein sequence ID" value="CUQ67330.1"/>
    <property type="molecule type" value="Genomic_DNA"/>
</dbReference>
<dbReference type="SUPFAM" id="SSF90002">
    <property type="entry name" value="Hypothetical protein YjiA, C-terminal domain"/>
    <property type="match status" value="1"/>
</dbReference>
<dbReference type="GO" id="GO:0005737">
    <property type="term" value="C:cytoplasm"/>
    <property type="evidence" value="ECO:0007669"/>
    <property type="project" value="TreeGrafter"/>
</dbReference>
<feature type="domain" description="CobW C-terminal" evidence="7">
    <location>
        <begin position="233"/>
        <end position="321"/>
    </location>
</feature>
<dbReference type="RefSeq" id="WP_062485574.1">
    <property type="nucleotide sequence ID" value="NZ_LN885086.1"/>
</dbReference>
<dbReference type="Proteomes" id="UP000066284">
    <property type="component" value="Chromosome 1"/>
</dbReference>
<gene>
    <name evidence="8" type="ORF">NITINOP_2358</name>
</gene>
<dbReference type="InterPro" id="IPR027417">
    <property type="entry name" value="P-loop_NTPase"/>
</dbReference>
<dbReference type="GO" id="GO:0000166">
    <property type="term" value="F:nucleotide binding"/>
    <property type="evidence" value="ECO:0007669"/>
    <property type="project" value="UniProtKB-KW"/>
</dbReference>
<dbReference type="STRING" id="1715989.NITINOP_2358"/>
<name>A0A0S4L025_9BACT</name>
<dbReference type="PANTHER" id="PTHR13748:SF62">
    <property type="entry name" value="COBW DOMAIN-CONTAINING PROTEIN"/>
    <property type="match status" value="1"/>
</dbReference>
<dbReference type="SMART" id="SM00833">
    <property type="entry name" value="CobW_C"/>
    <property type="match status" value="1"/>
</dbReference>
<dbReference type="Pfam" id="PF07683">
    <property type="entry name" value="CobW_C"/>
    <property type="match status" value="1"/>
</dbReference>
<reference evidence="9" key="1">
    <citation type="submission" date="2015-09" db="EMBL/GenBank/DDBJ databases">
        <authorList>
            <person name="Daims H."/>
        </authorList>
    </citation>
    <scope>NUCLEOTIDE SEQUENCE [LARGE SCALE GENOMIC DNA]</scope>
</reference>